<evidence type="ECO:0000313" key="3">
    <source>
        <dbReference type="EMBL" id="KAJ4460883.1"/>
    </source>
</evidence>
<evidence type="ECO:0000256" key="2">
    <source>
        <dbReference type="ARBA" id="ARBA00023134"/>
    </source>
</evidence>
<dbReference type="Proteomes" id="UP001141327">
    <property type="component" value="Unassembled WGS sequence"/>
</dbReference>
<dbReference type="Gene3D" id="3.40.50.300">
    <property type="entry name" value="P-loop containing nucleotide triphosphate hydrolases"/>
    <property type="match status" value="1"/>
</dbReference>
<dbReference type="InterPro" id="IPR044612">
    <property type="entry name" value="ARL2/3"/>
</dbReference>
<dbReference type="PANTHER" id="PTHR45697">
    <property type="entry name" value="ADP-RIBOSYLATION FACTOR-LIKE PROTEIN 2-RELATED"/>
    <property type="match status" value="1"/>
</dbReference>
<protein>
    <submittedName>
        <fullName evidence="3">Uncharacterized protein</fullName>
    </submittedName>
</protein>
<comment type="caution">
    <text evidence="3">The sequence shown here is derived from an EMBL/GenBank/DDBJ whole genome shotgun (WGS) entry which is preliminary data.</text>
</comment>
<reference evidence="3" key="1">
    <citation type="journal article" date="2022" name="bioRxiv">
        <title>Genomics of Preaxostyla Flagellates Illuminates Evolutionary Transitions and the Path Towards Mitochondrial Loss.</title>
        <authorList>
            <person name="Novak L.V.F."/>
            <person name="Treitli S.C."/>
            <person name="Pyrih J."/>
            <person name="Halakuc P."/>
            <person name="Pipaliya S.V."/>
            <person name="Vacek V."/>
            <person name="Brzon O."/>
            <person name="Soukal P."/>
            <person name="Eme L."/>
            <person name="Dacks J.B."/>
            <person name="Karnkowska A."/>
            <person name="Elias M."/>
            <person name="Hampl V."/>
        </authorList>
    </citation>
    <scope>NUCLEOTIDE SEQUENCE</scope>
    <source>
        <strain evidence="3">RCP-MX</strain>
    </source>
</reference>
<keyword evidence="2" id="KW-0342">GTP-binding</keyword>
<dbReference type="InterPro" id="IPR006689">
    <property type="entry name" value="Small_GTPase_ARF/SAR"/>
</dbReference>
<proteinExistence type="predicted"/>
<evidence type="ECO:0000313" key="4">
    <source>
        <dbReference type="Proteomes" id="UP001141327"/>
    </source>
</evidence>
<dbReference type="SUPFAM" id="SSF52540">
    <property type="entry name" value="P-loop containing nucleoside triphosphate hydrolases"/>
    <property type="match status" value="1"/>
</dbReference>
<sequence>MGTNLRTFGGIEPPVPTLGQNFSSLRLDRFHFSCFDVSGQKSFRRTWPTYLATSDALLYVVDVTTQPTRLDESAEEFSRLLGALRPGVPICLCLHKWDRRQGSLSADEFTVSIVQNFTQGAIPRPVGPFMLGSHPLTVLMTATPPRTAPEGMEALVHWLRGVSKSRQPPPGPGAV</sequence>
<evidence type="ECO:0000256" key="1">
    <source>
        <dbReference type="ARBA" id="ARBA00022741"/>
    </source>
</evidence>
<dbReference type="InterPro" id="IPR027417">
    <property type="entry name" value="P-loop_NTPase"/>
</dbReference>
<keyword evidence="4" id="KW-1185">Reference proteome</keyword>
<dbReference type="EMBL" id="JAPMOS010000010">
    <property type="protein sequence ID" value="KAJ4460883.1"/>
    <property type="molecule type" value="Genomic_DNA"/>
</dbReference>
<accession>A0ABQ8UPX4</accession>
<gene>
    <name evidence="3" type="ORF">PAPYR_2718</name>
</gene>
<name>A0ABQ8UPX4_9EUKA</name>
<dbReference type="Pfam" id="PF00025">
    <property type="entry name" value="Arf"/>
    <property type="match status" value="1"/>
</dbReference>
<keyword evidence="1" id="KW-0547">Nucleotide-binding</keyword>
<organism evidence="3 4">
    <name type="scientific">Paratrimastix pyriformis</name>
    <dbReference type="NCBI Taxonomy" id="342808"/>
    <lineage>
        <taxon>Eukaryota</taxon>
        <taxon>Metamonada</taxon>
        <taxon>Preaxostyla</taxon>
        <taxon>Paratrimastigidae</taxon>
        <taxon>Paratrimastix</taxon>
    </lineage>
</organism>